<keyword evidence="6" id="KW-0809">Transit peptide</keyword>
<dbReference type="PANTHER" id="PTHR18866">
    <property type="entry name" value="CARBOXYLASE:PYRUVATE/ACETYL-COA/PROPIONYL-COA CARBOXYLASE"/>
    <property type="match status" value="1"/>
</dbReference>
<evidence type="ECO:0000256" key="8">
    <source>
        <dbReference type="ARBA" id="ARBA00053351"/>
    </source>
</evidence>
<dbReference type="Gene3D" id="2.40.50.100">
    <property type="match status" value="1"/>
</dbReference>
<evidence type="ECO:0000256" key="5">
    <source>
        <dbReference type="ARBA" id="ARBA00022840"/>
    </source>
</evidence>
<evidence type="ECO:0000259" key="14">
    <source>
        <dbReference type="PROSITE" id="PS50979"/>
    </source>
</evidence>
<keyword evidence="4 11" id="KW-0547">Nucleotide-binding</keyword>
<evidence type="ECO:0000256" key="3">
    <source>
        <dbReference type="ARBA" id="ARBA00022598"/>
    </source>
</evidence>
<evidence type="ECO:0000256" key="9">
    <source>
        <dbReference type="ARBA" id="ARBA00065901"/>
    </source>
</evidence>
<dbReference type="RefSeq" id="WP_129893561.1">
    <property type="nucleotide sequence ID" value="NZ_CP035758.1"/>
</dbReference>
<dbReference type="InterPro" id="IPR016185">
    <property type="entry name" value="PreATP-grasp_dom_sf"/>
</dbReference>
<dbReference type="PROSITE" id="PS50968">
    <property type="entry name" value="BIOTINYL_LIPOYL"/>
    <property type="match status" value="1"/>
</dbReference>
<evidence type="ECO:0000259" key="12">
    <source>
        <dbReference type="PROSITE" id="PS50968"/>
    </source>
</evidence>
<evidence type="ECO:0000259" key="13">
    <source>
        <dbReference type="PROSITE" id="PS50975"/>
    </source>
</evidence>
<evidence type="ECO:0000256" key="4">
    <source>
        <dbReference type="ARBA" id="ARBA00022741"/>
    </source>
</evidence>
<accession>A0A4P6K3F4</accession>
<keyword evidence="7" id="KW-0092">Biotin</keyword>
<feature type="domain" description="ATP-grasp" evidence="13">
    <location>
        <begin position="120"/>
        <end position="317"/>
    </location>
</feature>
<dbReference type="Pfam" id="PF00289">
    <property type="entry name" value="Biotin_carb_N"/>
    <property type="match status" value="1"/>
</dbReference>
<evidence type="ECO:0000313" key="15">
    <source>
        <dbReference type="EMBL" id="QBD82492.1"/>
    </source>
</evidence>
<dbReference type="InterPro" id="IPR011054">
    <property type="entry name" value="Rudment_hybrid_motif"/>
</dbReference>
<dbReference type="SUPFAM" id="SSF51230">
    <property type="entry name" value="Single hybrid motif"/>
    <property type="match status" value="1"/>
</dbReference>
<evidence type="ECO:0000256" key="11">
    <source>
        <dbReference type="PROSITE-ProRule" id="PRU00409"/>
    </source>
</evidence>
<dbReference type="PROSITE" id="PS50979">
    <property type="entry name" value="BC"/>
    <property type="match status" value="1"/>
</dbReference>
<dbReference type="SUPFAM" id="SSF52440">
    <property type="entry name" value="PreATP-grasp domain"/>
    <property type="match status" value="1"/>
</dbReference>
<comment type="subunit">
    <text evidence="9">The biotin-dependent acyl-CoA carboxylase complex is composed of AccA1, which contains the biotin carboxylase (BC) and biotin carboxyl carrier protein (BCCP) domains, and AccD1, which contains the carboxyl transferase (CT) domain. The AccA1/AccD1 complex forms a dodecamer.</text>
</comment>
<feature type="domain" description="Biotin carboxylation" evidence="14">
    <location>
        <begin position="1"/>
        <end position="446"/>
    </location>
</feature>
<evidence type="ECO:0000256" key="10">
    <source>
        <dbReference type="ARBA" id="ARBA00074050"/>
    </source>
</evidence>
<evidence type="ECO:0000256" key="7">
    <source>
        <dbReference type="ARBA" id="ARBA00023267"/>
    </source>
</evidence>
<dbReference type="Pfam" id="PF02785">
    <property type="entry name" value="Biotin_carb_C"/>
    <property type="match status" value="1"/>
</dbReference>
<keyword evidence="3" id="KW-0436">Ligase</keyword>
<dbReference type="FunFam" id="2.40.50.100:FF:000003">
    <property type="entry name" value="Acetyl-CoA carboxylase biotin carboxyl carrier protein"/>
    <property type="match status" value="1"/>
</dbReference>
<dbReference type="Proteomes" id="UP000290365">
    <property type="component" value="Chromosome"/>
</dbReference>
<dbReference type="EMBL" id="CP035758">
    <property type="protein sequence ID" value="QBD82492.1"/>
    <property type="molecule type" value="Genomic_DNA"/>
</dbReference>
<dbReference type="Pfam" id="PF00364">
    <property type="entry name" value="Biotin_lipoyl"/>
    <property type="match status" value="1"/>
</dbReference>
<dbReference type="SUPFAM" id="SSF51246">
    <property type="entry name" value="Rudiment single hybrid motif"/>
    <property type="match status" value="1"/>
</dbReference>
<dbReference type="CDD" id="cd06850">
    <property type="entry name" value="biotinyl_domain"/>
    <property type="match status" value="1"/>
</dbReference>
<feature type="domain" description="Lipoyl-binding" evidence="12">
    <location>
        <begin position="602"/>
        <end position="678"/>
    </location>
</feature>
<dbReference type="EC" id="6.3.4.14" evidence="2"/>
<dbReference type="GO" id="GO:0046872">
    <property type="term" value="F:metal ion binding"/>
    <property type="evidence" value="ECO:0007669"/>
    <property type="project" value="InterPro"/>
</dbReference>
<evidence type="ECO:0000256" key="1">
    <source>
        <dbReference type="ARBA" id="ARBA00001953"/>
    </source>
</evidence>
<dbReference type="PROSITE" id="PS00866">
    <property type="entry name" value="CPSASE_1"/>
    <property type="match status" value="1"/>
</dbReference>
<evidence type="ECO:0000313" key="16">
    <source>
        <dbReference type="Proteomes" id="UP000290365"/>
    </source>
</evidence>
<comment type="cofactor">
    <cofactor evidence="1">
        <name>biotin</name>
        <dbReference type="ChEBI" id="CHEBI:57586"/>
    </cofactor>
</comment>
<dbReference type="GO" id="GO:0005524">
    <property type="term" value="F:ATP binding"/>
    <property type="evidence" value="ECO:0007669"/>
    <property type="project" value="UniProtKB-UniRule"/>
</dbReference>
<keyword evidence="5 11" id="KW-0067">ATP-binding</keyword>
<dbReference type="FunFam" id="3.30.1490.20:FF:000003">
    <property type="entry name" value="acetyl-CoA carboxylase isoform X1"/>
    <property type="match status" value="1"/>
</dbReference>
<proteinExistence type="predicted"/>
<dbReference type="InterPro" id="IPR011053">
    <property type="entry name" value="Single_hybrid_motif"/>
</dbReference>
<dbReference type="SMART" id="SM00878">
    <property type="entry name" value="Biotin_carb_C"/>
    <property type="match status" value="1"/>
</dbReference>
<dbReference type="InterPro" id="IPR005482">
    <property type="entry name" value="Biotin_COase_C"/>
</dbReference>
<comment type="function">
    <text evidence="8">Component of a biotin-dependent acyl-CoA carboxylase complex. This subunit catalyzes the ATP-dependent carboxylation of the biotin carried by the biotin carboxyl carrier (BCC) domain, resulting in the formation of carboxyl biotin. When associated with the beta1 subunit AccD1, is involved in branched amino-acid catabolism with methylcrotonyl coenzyme A as the substrate.</text>
</comment>
<dbReference type="PROSITE" id="PS50975">
    <property type="entry name" value="ATP_GRASP"/>
    <property type="match status" value="1"/>
</dbReference>
<dbReference type="InterPro" id="IPR011761">
    <property type="entry name" value="ATP-grasp"/>
</dbReference>
<dbReference type="InterPro" id="IPR005481">
    <property type="entry name" value="BC-like_N"/>
</dbReference>
<dbReference type="OrthoDB" id="9807469at2"/>
<dbReference type="NCBIfam" id="NF006367">
    <property type="entry name" value="PRK08591.1"/>
    <property type="match status" value="1"/>
</dbReference>
<evidence type="ECO:0000256" key="2">
    <source>
        <dbReference type="ARBA" id="ARBA00013263"/>
    </source>
</evidence>
<dbReference type="InterPro" id="IPR005479">
    <property type="entry name" value="CPAse_ATP-bd"/>
</dbReference>
<dbReference type="FunFam" id="3.40.50.20:FF:000010">
    <property type="entry name" value="Propionyl-CoA carboxylase subunit alpha"/>
    <property type="match status" value="1"/>
</dbReference>
<dbReference type="PROSITE" id="PS00867">
    <property type="entry name" value="CPSASE_2"/>
    <property type="match status" value="1"/>
</dbReference>
<keyword evidence="16" id="KW-1185">Reference proteome</keyword>
<dbReference type="Pfam" id="PF02786">
    <property type="entry name" value="CPSase_L_D2"/>
    <property type="match status" value="1"/>
</dbReference>
<dbReference type="KEGG" id="kbs:EPA93_43580"/>
<sequence>MFKKILIANRGEIAVRVMATCREMGIRTVAIYSEADRQARHVREADEAYFIGAAPATQSYLRIETIIEVAKQSKAEAIHPGYGFLSENTAFVEACEQAGIVFIGPPPSAMRLMGSKIAAKELAQSVGAPTVPGYNGDRQDNETLLEEALRVGFPLLIKASAGGGGKGMRAVHKAEEFLEQLAGAQREALAAFGDGTVFLERLIQQPRHIEIQVLGDSFGKLIHLGERECSIQRRHQKIVEESPSIALTPELRAEMGNTAVRIAKAAGYVNAGTVEFMLDRDQHFYFLEMNTRLQVEHPVTEFETSLDLVRHQLYVAAGEPLALEQEQISPRGHAIEVRIYAEDPAQNFLPSTGTITHFVTPSGPGIRLDSGIEDGDEISQYYDPMIAKLIAYGEDRAAAIARLQRALEQSAILGVTTNVALLHAICTHPAFREGLTHTDFLLEYGLLTPEASEQPPNEVLIAAALSEIHREISARAASANEYSQSANGLASHAPDPWQLLGPWRTVGDASTLTYRYQDQEYVLTLQPASQANDAWIVKIREQPALEVSCIFGNEALVLLRLGTTQIRTYVERRAGETQVVLNGRMYRLQHRQAPDIETTAHGGGLARTQKTLTAPMAGTIVQLQTQAGDTVQAHQVLAILSAMKMEHAITAPHDGKVRRVYYQEGAVVAGGAVVIEME</sequence>
<gene>
    <name evidence="15" type="ORF">EPA93_43580</name>
</gene>
<dbReference type="AlphaFoldDB" id="A0A4P6K3F4"/>
<reference evidence="15 16" key="1">
    <citation type="submission" date="2019-01" db="EMBL/GenBank/DDBJ databases">
        <title>Ktedonosporobacter rubrisoli SCAWS-G2.</title>
        <authorList>
            <person name="Huang Y."/>
            <person name="Yan B."/>
        </authorList>
    </citation>
    <scope>NUCLEOTIDE SEQUENCE [LARGE SCALE GENOMIC DNA]</scope>
    <source>
        <strain evidence="15 16">SCAWS-G2</strain>
    </source>
</reference>
<protein>
    <recommendedName>
        <fullName evidence="10">Biotin-dependent 3-methylcrotonyl-coenzyme A carboxylase alpha1 subunit</fullName>
        <ecNumber evidence="2">6.3.4.14</ecNumber>
    </recommendedName>
</protein>
<dbReference type="PANTHER" id="PTHR18866:SF33">
    <property type="entry name" value="METHYLCROTONOYL-COA CARBOXYLASE SUBUNIT ALPHA, MITOCHONDRIAL-RELATED"/>
    <property type="match status" value="1"/>
</dbReference>
<organism evidence="15 16">
    <name type="scientific">Ktedonosporobacter rubrisoli</name>
    <dbReference type="NCBI Taxonomy" id="2509675"/>
    <lineage>
        <taxon>Bacteria</taxon>
        <taxon>Bacillati</taxon>
        <taxon>Chloroflexota</taxon>
        <taxon>Ktedonobacteria</taxon>
        <taxon>Ktedonobacterales</taxon>
        <taxon>Ktedonosporobacteraceae</taxon>
        <taxon>Ktedonosporobacter</taxon>
    </lineage>
</organism>
<name>A0A4P6K3F4_KTERU</name>
<dbReference type="SUPFAM" id="SSF56059">
    <property type="entry name" value="Glutathione synthetase ATP-binding domain-like"/>
    <property type="match status" value="1"/>
</dbReference>
<evidence type="ECO:0000256" key="6">
    <source>
        <dbReference type="ARBA" id="ARBA00022946"/>
    </source>
</evidence>
<dbReference type="InterPro" id="IPR011764">
    <property type="entry name" value="Biotin_carboxylation_dom"/>
</dbReference>
<dbReference type="FunFam" id="3.30.470.20:FF:000028">
    <property type="entry name" value="Methylcrotonoyl-CoA carboxylase subunit alpha, mitochondrial"/>
    <property type="match status" value="1"/>
</dbReference>
<dbReference type="GO" id="GO:0004075">
    <property type="term" value="F:biotin carboxylase activity"/>
    <property type="evidence" value="ECO:0007669"/>
    <property type="project" value="UniProtKB-EC"/>
</dbReference>
<dbReference type="InterPro" id="IPR000089">
    <property type="entry name" value="Biotin_lipoyl"/>
</dbReference>
<dbReference type="Gene3D" id="3.30.470.20">
    <property type="entry name" value="ATP-grasp fold, B domain"/>
    <property type="match status" value="1"/>
</dbReference>
<dbReference type="InterPro" id="IPR050856">
    <property type="entry name" value="Biotin_carboxylase_complex"/>
</dbReference>